<dbReference type="Pfam" id="PF10431">
    <property type="entry name" value="ClpB_D2-small"/>
    <property type="match status" value="1"/>
</dbReference>
<dbReference type="SMART" id="SM01086">
    <property type="entry name" value="ClpB_D2-small"/>
    <property type="match status" value="1"/>
</dbReference>
<keyword evidence="14" id="KW-1185">Reference proteome</keyword>
<evidence type="ECO:0000256" key="5">
    <source>
        <dbReference type="ARBA" id="ARBA00022840"/>
    </source>
</evidence>
<dbReference type="PROSITE" id="PS00870">
    <property type="entry name" value="CLPAB_1"/>
    <property type="match status" value="1"/>
</dbReference>
<dbReference type="AlphaFoldDB" id="A0A0X3API4"/>
<dbReference type="InterPro" id="IPR028299">
    <property type="entry name" value="ClpA/B_CS2"/>
</dbReference>
<evidence type="ECO:0000313" key="14">
    <source>
        <dbReference type="Proteomes" id="UP000182761"/>
    </source>
</evidence>
<dbReference type="InterPro" id="IPR001270">
    <property type="entry name" value="ClpA/B"/>
</dbReference>
<dbReference type="OrthoDB" id="9803641at2"/>
<dbReference type="PANTHER" id="PTHR11638:SF18">
    <property type="entry name" value="HEAT SHOCK PROTEIN 104"/>
    <property type="match status" value="1"/>
</dbReference>
<dbReference type="GO" id="GO:0034605">
    <property type="term" value="P:cellular response to heat"/>
    <property type="evidence" value="ECO:0007669"/>
    <property type="project" value="TreeGrafter"/>
</dbReference>
<dbReference type="Gene3D" id="3.40.50.300">
    <property type="entry name" value="P-loop containing nucleotide triphosphate hydrolases"/>
    <property type="match status" value="3"/>
</dbReference>
<keyword evidence="6 11" id="KW-0175">Coiled coil</keyword>
<dbReference type="CDD" id="cd19499">
    <property type="entry name" value="RecA-like_ClpB_Hsp104-like"/>
    <property type="match status" value="1"/>
</dbReference>
<protein>
    <recommendedName>
        <fullName evidence="2 11">Chaperone protein ClpB</fullName>
    </recommendedName>
</protein>
<dbReference type="GO" id="GO:0016887">
    <property type="term" value="F:ATP hydrolysis activity"/>
    <property type="evidence" value="ECO:0007669"/>
    <property type="project" value="InterPro"/>
</dbReference>
<dbReference type="PANTHER" id="PTHR11638">
    <property type="entry name" value="ATP-DEPENDENT CLP PROTEASE"/>
    <property type="match status" value="1"/>
</dbReference>
<dbReference type="STRING" id="1586267.GCA_001418685_00621"/>
<organism evidence="13 14">
    <name type="scientific">Apibacter mensalis</name>
    <dbReference type="NCBI Taxonomy" id="1586267"/>
    <lineage>
        <taxon>Bacteria</taxon>
        <taxon>Pseudomonadati</taxon>
        <taxon>Bacteroidota</taxon>
        <taxon>Flavobacteriia</taxon>
        <taxon>Flavobacteriales</taxon>
        <taxon>Weeksellaceae</taxon>
        <taxon>Apibacter</taxon>
    </lineage>
</organism>
<dbReference type="InterPro" id="IPR003593">
    <property type="entry name" value="AAA+_ATPase"/>
</dbReference>
<dbReference type="InterPro" id="IPR019489">
    <property type="entry name" value="Clp_ATPase_C"/>
</dbReference>
<evidence type="ECO:0000256" key="1">
    <source>
        <dbReference type="ARBA" id="ARBA00008675"/>
    </source>
</evidence>
<dbReference type="Pfam" id="PF17871">
    <property type="entry name" value="AAA_lid_9"/>
    <property type="match status" value="1"/>
</dbReference>
<evidence type="ECO:0000256" key="6">
    <source>
        <dbReference type="ARBA" id="ARBA00023054"/>
    </source>
</evidence>
<keyword evidence="13" id="KW-0378">Hydrolase</keyword>
<evidence type="ECO:0000256" key="10">
    <source>
        <dbReference type="RuleBase" id="RU004432"/>
    </source>
</evidence>
<keyword evidence="11" id="KW-0963">Cytoplasm</keyword>
<evidence type="ECO:0000256" key="2">
    <source>
        <dbReference type="ARBA" id="ARBA00017574"/>
    </source>
</evidence>
<dbReference type="CDD" id="cd00009">
    <property type="entry name" value="AAA"/>
    <property type="match status" value="1"/>
</dbReference>
<dbReference type="SUPFAM" id="SSF52540">
    <property type="entry name" value="P-loop containing nucleoside triphosphate hydrolases"/>
    <property type="match status" value="2"/>
</dbReference>
<keyword evidence="7 10" id="KW-0143">Chaperone</keyword>
<evidence type="ECO:0000256" key="3">
    <source>
        <dbReference type="ARBA" id="ARBA00022737"/>
    </source>
</evidence>
<name>A0A0X3API4_9FLAO</name>
<dbReference type="Gene3D" id="1.10.8.60">
    <property type="match status" value="1"/>
</dbReference>
<keyword evidence="3 9" id="KW-0677">Repeat</keyword>
<dbReference type="InterPro" id="IPR041546">
    <property type="entry name" value="ClpA/ClpB_AAA_lid"/>
</dbReference>
<dbReference type="EMBL" id="FCOR01000003">
    <property type="protein sequence ID" value="CVK15788.1"/>
    <property type="molecule type" value="Genomic_DNA"/>
</dbReference>
<dbReference type="Pfam" id="PF00004">
    <property type="entry name" value="AAA"/>
    <property type="match status" value="1"/>
</dbReference>
<dbReference type="NCBIfam" id="TIGR03346">
    <property type="entry name" value="chaperone_ClpB"/>
    <property type="match status" value="1"/>
</dbReference>
<dbReference type="InterPro" id="IPR003959">
    <property type="entry name" value="ATPase_AAA_core"/>
</dbReference>
<comment type="subcellular location">
    <subcellularLocation>
        <location evidence="11">Cytoplasm</location>
    </subcellularLocation>
</comment>
<dbReference type="InterPro" id="IPR050130">
    <property type="entry name" value="ClpA_ClpB"/>
</dbReference>
<comment type="subunit">
    <text evidence="11">Homohexamer; The oligomerization is ATP-dependent.</text>
</comment>
<dbReference type="Gene3D" id="1.10.1780.10">
    <property type="entry name" value="Clp, N-terminal domain"/>
    <property type="match status" value="1"/>
</dbReference>
<dbReference type="GO" id="GO:0005737">
    <property type="term" value="C:cytoplasm"/>
    <property type="evidence" value="ECO:0007669"/>
    <property type="project" value="UniProtKB-SubCell"/>
</dbReference>
<evidence type="ECO:0000256" key="7">
    <source>
        <dbReference type="ARBA" id="ARBA00023186"/>
    </source>
</evidence>
<feature type="domain" description="Clp R" evidence="12">
    <location>
        <begin position="3"/>
        <end position="144"/>
    </location>
</feature>
<accession>A0A0X3API4</accession>
<dbReference type="Pfam" id="PF07724">
    <property type="entry name" value="AAA_2"/>
    <property type="match status" value="1"/>
</dbReference>
<dbReference type="FunFam" id="3.40.50.300:FF:000025">
    <property type="entry name" value="ATP-dependent Clp protease subunit"/>
    <property type="match status" value="1"/>
</dbReference>
<feature type="coiled-coil region" evidence="11">
    <location>
        <begin position="410"/>
        <end position="526"/>
    </location>
</feature>
<dbReference type="FunFam" id="3.40.50.300:FF:000010">
    <property type="entry name" value="Chaperone clpB 1, putative"/>
    <property type="match status" value="1"/>
</dbReference>
<keyword evidence="5 10" id="KW-0067">ATP-binding</keyword>
<dbReference type="InterPro" id="IPR036628">
    <property type="entry name" value="Clp_N_dom_sf"/>
</dbReference>
<comment type="similarity">
    <text evidence="1 10">Belongs to the ClpA/ClpB family.</text>
</comment>
<dbReference type="GO" id="GO:0008233">
    <property type="term" value="F:peptidase activity"/>
    <property type="evidence" value="ECO:0007669"/>
    <property type="project" value="UniProtKB-KW"/>
</dbReference>
<keyword evidence="4 10" id="KW-0547">Nucleotide-binding</keyword>
<dbReference type="FunFam" id="3.40.50.300:FF:000120">
    <property type="entry name" value="ATP-dependent chaperone ClpB"/>
    <property type="match status" value="1"/>
</dbReference>
<dbReference type="PRINTS" id="PR00300">
    <property type="entry name" value="CLPPROTEASEA"/>
</dbReference>
<keyword evidence="13" id="KW-0645">Protease</keyword>
<reference evidence="13 14" key="1">
    <citation type="submission" date="2016-01" db="EMBL/GenBank/DDBJ databases">
        <authorList>
            <person name="McClelland M."/>
            <person name="Jain A."/>
            <person name="Saraogi P."/>
            <person name="Mendelson R."/>
            <person name="Westerman R."/>
            <person name="SanMiguel P."/>
            <person name="Csonka L."/>
        </authorList>
    </citation>
    <scope>NUCLEOTIDE SEQUENCE [LARGE SCALE GENOMIC DNA]</scope>
    <source>
        <strain evidence="13 14">R-53146</strain>
    </source>
</reference>
<dbReference type="SMART" id="SM00382">
    <property type="entry name" value="AAA"/>
    <property type="match status" value="2"/>
</dbReference>
<dbReference type="Pfam" id="PF02861">
    <property type="entry name" value="Clp_N"/>
    <property type="match status" value="1"/>
</dbReference>
<evidence type="ECO:0000256" key="11">
    <source>
        <dbReference type="RuleBase" id="RU362034"/>
    </source>
</evidence>
<keyword evidence="11" id="KW-0346">Stress response</keyword>
<sequence>MDFNKLTIKSQEALQQSQVIAQGLENQAIEPAHLLKALLESEASVITFILKKQNSNLAYINSELQSILNSLPKVSGGQIYLSQNSNKALNEAQLESTKMKDEFISLEHIFLGLLSVNDKTSQLLKNQGVTKEGVIKAIEEIRKGERVTSQSAEDTYNSLNKYAKNLNELAQNGKLDPVIGRDDEIRRVLQILSRRTKNNPILIGEPGVGKTAIAEGIAHRIINGDVPENLKDKTIFSLDMGALIAGAKYKGEFEERLKAVVKEVTASNGNIILFIDEIHTLVGAGGGEGAMDAANILKPALARGELRSIGATTLNEYQKYFEKDKALERRFQKVMVEEPDIDDAIAILRGIREKYEAHHKVRIKDEAVIASVELSNRYISDRFLPDKAIDLMDEASAKLRMEMNSKPEELDALDRKKMQLEIELEAVKREVESPSSNESIKQANEKRLENVKEELSQLNEKRNELSASWKAEKERADKVQEIRKNIEEFKIEAEKAERSGDYGKVAELRYGKIKEQEAELAKAEEELSDDRPKLIKEEVDSEDIADVVAKWTGIPVTKLVQSEREKLLNLESVLHKRVVGQEEAIEAVADAIRRNRAGLNDERKPIGSFLFLGTTGVGKTELAKALAEFLFDDENSMTRIDMSEYQEKHSVSRLVGAPPGYVGYDEGGQLTEAVRRRPYSVILLDEIEKAHPDVFNILLQVLDDGRLTDNKGRTVNFKNAIIVMTSNLGSHVIQENFEKLEGNNYKAILELTKQQVMELLRKTLRPEFLNRIDETIVFKPLNKNEIRNIIDIQLDSLNKILDKKGIHMSMTDEAKDYIMSKGYDPAFGARPLKRLIQHEILNQLSKEILGGKIIDNDTIVADYFPETGLVFRKENY</sequence>
<dbReference type="InterPro" id="IPR018368">
    <property type="entry name" value="ClpA/B_CS1"/>
</dbReference>
<dbReference type="RefSeq" id="WP_055425014.1">
    <property type="nucleotide sequence ID" value="NZ_FCOR01000003.1"/>
</dbReference>
<evidence type="ECO:0000313" key="13">
    <source>
        <dbReference type="EMBL" id="CVK15788.1"/>
    </source>
</evidence>
<dbReference type="SUPFAM" id="SSF81923">
    <property type="entry name" value="Double Clp-N motif"/>
    <property type="match status" value="1"/>
</dbReference>
<evidence type="ECO:0000256" key="9">
    <source>
        <dbReference type="PROSITE-ProRule" id="PRU01251"/>
    </source>
</evidence>
<gene>
    <name evidence="11" type="primary">clpB</name>
    <name evidence="13" type="ORF">Ga0061079_10398</name>
</gene>
<evidence type="ECO:0000256" key="4">
    <source>
        <dbReference type="ARBA" id="ARBA00022741"/>
    </source>
</evidence>
<dbReference type="GO" id="GO:0005524">
    <property type="term" value="F:ATP binding"/>
    <property type="evidence" value="ECO:0007669"/>
    <property type="project" value="UniProtKB-UniRule"/>
</dbReference>
<proteinExistence type="inferred from homology"/>
<dbReference type="Proteomes" id="UP000182761">
    <property type="component" value="Unassembled WGS sequence"/>
</dbReference>
<comment type="function">
    <text evidence="11">Part of a stress-induced multi-chaperone system, it is involved in the recovery of the cell from heat-induced damage, in cooperation with DnaK, DnaJ and GrpE.</text>
</comment>
<evidence type="ECO:0000259" key="12">
    <source>
        <dbReference type="PROSITE" id="PS51903"/>
    </source>
</evidence>
<comment type="subunit">
    <text evidence="8">Homohexamer. The oligomerization is ATP-dependent.</text>
</comment>
<dbReference type="GO" id="GO:0006508">
    <property type="term" value="P:proteolysis"/>
    <property type="evidence" value="ECO:0007669"/>
    <property type="project" value="UniProtKB-KW"/>
</dbReference>
<dbReference type="InterPro" id="IPR017730">
    <property type="entry name" value="Chaperonin_ClpB"/>
</dbReference>
<dbReference type="PROSITE" id="PS00871">
    <property type="entry name" value="CLPAB_2"/>
    <property type="match status" value="1"/>
</dbReference>
<dbReference type="GO" id="GO:0042026">
    <property type="term" value="P:protein refolding"/>
    <property type="evidence" value="ECO:0007669"/>
    <property type="project" value="UniProtKB-UniRule"/>
</dbReference>
<evidence type="ECO:0000256" key="8">
    <source>
        <dbReference type="ARBA" id="ARBA00026057"/>
    </source>
</evidence>
<dbReference type="InterPro" id="IPR004176">
    <property type="entry name" value="Clp_R_N"/>
</dbReference>
<dbReference type="InterPro" id="IPR027417">
    <property type="entry name" value="P-loop_NTPase"/>
</dbReference>
<dbReference type="PROSITE" id="PS51903">
    <property type="entry name" value="CLP_R"/>
    <property type="match status" value="1"/>
</dbReference>